<evidence type="ECO:0000313" key="2">
    <source>
        <dbReference type="EMBL" id="MDG0812507.1"/>
    </source>
</evidence>
<feature type="compositionally biased region" description="Low complexity" evidence="1">
    <location>
        <begin position="227"/>
        <end position="241"/>
    </location>
</feature>
<evidence type="ECO:0000256" key="1">
    <source>
        <dbReference type="SAM" id="MobiDB-lite"/>
    </source>
</evidence>
<dbReference type="AlphaFoldDB" id="A0A9X4KX54"/>
<accession>A0A9X4KX54</accession>
<organism evidence="2 3">
    <name type="scientific">Cohnella rhizosphaerae</name>
    <dbReference type="NCBI Taxonomy" id="1457232"/>
    <lineage>
        <taxon>Bacteria</taxon>
        <taxon>Bacillati</taxon>
        <taxon>Bacillota</taxon>
        <taxon>Bacilli</taxon>
        <taxon>Bacillales</taxon>
        <taxon>Paenibacillaceae</taxon>
        <taxon>Cohnella</taxon>
    </lineage>
</organism>
<name>A0A9X4KX54_9BACL</name>
<dbReference type="Proteomes" id="UP001153404">
    <property type="component" value="Unassembled WGS sequence"/>
</dbReference>
<dbReference type="EMBL" id="JAPDIA010000008">
    <property type="protein sequence ID" value="MDG0812507.1"/>
    <property type="molecule type" value="Genomic_DNA"/>
</dbReference>
<dbReference type="RefSeq" id="WP_277535858.1">
    <property type="nucleotide sequence ID" value="NZ_JAPDIA010000008.1"/>
</dbReference>
<feature type="region of interest" description="Disordered" evidence="1">
    <location>
        <begin position="130"/>
        <end position="294"/>
    </location>
</feature>
<reference evidence="2" key="1">
    <citation type="submission" date="2022-10" db="EMBL/GenBank/DDBJ databases">
        <title>Comparative genomic analysis of Cohnella hashimotonis sp. nov., isolated from the International Space Station.</title>
        <authorList>
            <person name="Simpson A."/>
            <person name="Venkateswaran K."/>
        </authorList>
    </citation>
    <scope>NUCLEOTIDE SEQUENCE</scope>
    <source>
        <strain evidence="2">DSM 28161</strain>
    </source>
</reference>
<feature type="compositionally biased region" description="Low complexity" evidence="1">
    <location>
        <begin position="150"/>
        <end position="163"/>
    </location>
</feature>
<protein>
    <submittedName>
        <fullName evidence="2">Uncharacterized protein</fullName>
    </submittedName>
</protein>
<gene>
    <name evidence="2" type="ORF">OMP40_26605</name>
</gene>
<keyword evidence="3" id="KW-1185">Reference proteome</keyword>
<comment type="caution">
    <text evidence="2">The sequence shown here is derived from an EMBL/GenBank/DDBJ whole genome shotgun (WGS) entry which is preliminary data.</text>
</comment>
<evidence type="ECO:0000313" key="3">
    <source>
        <dbReference type="Proteomes" id="UP001153404"/>
    </source>
</evidence>
<feature type="compositionally biased region" description="Basic and acidic residues" evidence="1">
    <location>
        <begin position="140"/>
        <end position="149"/>
    </location>
</feature>
<sequence>MAKRLRLSSDKRYRLVYDAKSKSLGIGPSPVSAASAPLGSDTKLGAGRLSIGYALLSRLGLPDDHRNLALTLKHGGRSRRLAVRSPANLFEGGLNLHPDAIRALNLRSGTAYRLSYDQRAKELVVRPVGRASADAGPGKADARRSRDVNRSGGAARSGGANRSDGATRPSGTNRSDDANRSAGANRGTDINRPAGANRPAGGLASRRPASARQIPRGAAGKRAVPQPRAVTRNPPAAAAPPADRRASAPVSKPQRTTSVARPSAVFPAALRGGAKRSATGSAALSKPYMPKGRA</sequence>
<proteinExistence type="predicted"/>